<feature type="transmembrane region" description="Helical" evidence="2">
    <location>
        <begin position="15"/>
        <end position="34"/>
    </location>
</feature>
<sequence length="113" mass="13242">MGGEIMQKKKNKKRLSLLNLIIGFLLIYVGLTLWNQRSLMKNLEAKRKEVQKEVQTLEKEINVLSKEIEDSDSLQFVEKVARDELGMVKPREIIYIDKNKNKNPFLNPIKNEN</sequence>
<dbReference type="Pfam" id="PF04977">
    <property type="entry name" value="DivIC"/>
    <property type="match status" value="1"/>
</dbReference>
<evidence type="ECO:0000313" key="3">
    <source>
        <dbReference type="EMBL" id="MSU01038.1"/>
    </source>
</evidence>
<organism evidence="3 4">
    <name type="scientific">Tissierella pigra</name>
    <dbReference type="NCBI Taxonomy" id="2607614"/>
    <lineage>
        <taxon>Bacteria</taxon>
        <taxon>Bacillati</taxon>
        <taxon>Bacillota</taxon>
        <taxon>Tissierellia</taxon>
        <taxon>Tissierellales</taxon>
        <taxon>Tissierellaceae</taxon>
        <taxon>Tissierella</taxon>
    </lineage>
</organism>
<dbReference type="InterPro" id="IPR007060">
    <property type="entry name" value="FtsL/DivIC"/>
</dbReference>
<keyword evidence="2" id="KW-0812">Transmembrane</keyword>
<dbReference type="EMBL" id="VUNQ01000010">
    <property type="protein sequence ID" value="MSU01038.1"/>
    <property type="molecule type" value="Genomic_DNA"/>
</dbReference>
<comment type="caution">
    <text evidence="3">The sequence shown here is derived from an EMBL/GenBank/DDBJ whole genome shotgun (WGS) entry which is preliminary data.</text>
</comment>
<dbReference type="InterPro" id="IPR039076">
    <property type="entry name" value="DivIC"/>
</dbReference>
<dbReference type="AlphaFoldDB" id="A0A6N7XXP8"/>
<keyword evidence="2" id="KW-1133">Transmembrane helix</keyword>
<name>A0A6N7XXP8_9FIRM</name>
<protein>
    <submittedName>
        <fullName evidence="3">Septum formation initiator family protein</fullName>
    </submittedName>
</protein>
<evidence type="ECO:0000256" key="1">
    <source>
        <dbReference type="SAM" id="Coils"/>
    </source>
</evidence>
<accession>A0A6N7XXP8</accession>
<keyword evidence="4" id="KW-1185">Reference proteome</keyword>
<evidence type="ECO:0000256" key="2">
    <source>
        <dbReference type="SAM" id="Phobius"/>
    </source>
</evidence>
<gene>
    <name evidence="3" type="ORF">FYJ83_06105</name>
</gene>
<reference evidence="3 4" key="1">
    <citation type="submission" date="2019-09" db="EMBL/GenBank/DDBJ databases">
        <title>In-depth cultivation of the pig gut microbiome towards novel bacterial diversity and tailored functional studies.</title>
        <authorList>
            <person name="Wylensek D."/>
            <person name="Hitch T.C.A."/>
            <person name="Clavel T."/>
        </authorList>
    </citation>
    <scope>NUCLEOTIDE SEQUENCE [LARGE SCALE GENOMIC DNA]</scope>
    <source>
        <strain evidence="3 4">WCA3-693-APC-4?</strain>
    </source>
</reference>
<dbReference type="PANTHER" id="PTHR40027">
    <property type="entry name" value="CELL DIVISION PROTEIN DIVIC"/>
    <property type="match status" value="1"/>
</dbReference>
<dbReference type="GO" id="GO:0051301">
    <property type="term" value="P:cell division"/>
    <property type="evidence" value="ECO:0007669"/>
    <property type="project" value="InterPro"/>
</dbReference>
<dbReference type="Proteomes" id="UP000469523">
    <property type="component" value="Unassembled WGS sequence"/>
</dbReference>
<keyword evidence="1" id="KW-0175">Coiled coil</keyword>
<evidence type="ECO:0000313" key="4">
    <source>
        <dbReference type="Proteomes" id="UP000469523"/>
    </source>
</evidence>
<keyword evidence="2" id="KW-0472">Membrane</keyword>
<dbReference type="PANTHER" id="PTHR40027:SF1">
    <property type="entry name" value="CELL DIVISION PROTEIN DIVIC"/>
    <property type="match status" value="1"/>
</dbReference>
<proteinExistence type="predicted"/>
<feature type="coiled-coil region" evidence="1">
    <location>
        <begin position="33"/>
        <end position="74"/>
    </location>
</feature>